<organism evidence="2 3">
    <name type="scientific">Flavobacterium anhuiense</name>
    <dbReference type="NCBI Taxonomy" id="459526"/>
    <lineage>
        <taxon>Bacteria</taxon>
        <taxon>Pseudomonadati</taxon>
        <taxon>Bacteroidota</taxon>
        <taxon>Flavobacteriia</taxon>
        <taxon>Flavobacteriales</taxon>
        <taxon>Flavobacteriaceae</taxon>
        <taxon>Flavobacterium</taxon>
    </lineage>
</organism>
<evidence type="ECO:0000313" key="3">
    <source>
        <dbReference type="Proteomes" id="UP000093276"/>
    </source>
</evidence>
<dbReference type="GeneID" id="32306689"/>
<reference evidence="2 3" key="1">
    <citation type="submission" date="2016-08" db="EMBL/GenBank/DDBJ databases">
        <title>Complete genome sequence of Flavobacterium johnsoniae strain GSE09, a volatile-producing biocontrol agent isolated from cucumber (Cucumis sativus).</title>
        <authorList>
            <person name="Jeong J.-J."/>
            <person name="Oh J.Y."/>
            <person name="Jim Y.J."/>
            <person name="Sang M.K."/>
            <person name="Kim K.D."/>
        </authorList>
    </citation>
    <scope>NUCLEOTIDE SEQUENCE [LARGE SCALE GENOMIC DNA]</scope>
    <source>
        <strain evidence="2 3">GSE09</strain>
    </source>
</reference>
<accession>A0AAC9CZL5</accession>
<evidence type="ECO:0000313" key="2">
    <source>
        <dbReference type="EMBL" id="AOC93941.1"/>
    </source>
</evidence>
<feature type="region of interest" description="Disordered" evidence="1">
    <location>
        <begin position="56"/>
        <end position="80"/>
    </location>
</feature>
<sequence>MQTALKNTKDTETLGELVRALNGRTDNTSIDIMLSLLKHQSSSVRYWTALTLENNPSPALKTKENQKLIKKGLEDGNNPD</sequence>
<dbReference type="KEGG" id="fjg:BB050_00799"/>
<protein>
    <recommendedName>
        <fullName evidence="4">HEAT repeat domain-containing protein</fullName>
    </recommendedName>
</protein>
<dbReference type="AlphaFoldDB" id="A0AAC9CZL5"/>
<proteinExistence type="predicted"/>
<dbReference type="EMBL" id="CP016907">
    <property type="protein sequence ID" value="AOC93941.1"/>
    <property type="molecule type" value="Genomic_DNA"/>
</dbReference>
<evidence type="ECO:0000256" key="1">
    <source>
        <dbReference type="SAM" id="MobiDB-lite"/>
    </source>
</evidence>
<dbReference type="Proteomes" id="UP000093276">
    <property type="component" value="Chromosome"/>
</dbReference>
<evidence type="ECO:0008006" key="4">
    <source>
        <dbReference type="Google" id="ProtNLM"/>
    </source>
</evidence>
<gene>
    <name evidence="2" type="ORF">BB050_00799</name>
</gene>
<dbReference type="RefSeq" id="WP_066032689.1">
    <property type="nucleotide sequence ID" value="NZ_CP016907.1"/>
</dbReference>
<name>A0AAC9CZL5_9FLAO</name>
<feature type="compositionally biased region" description="Basic and acidic residues" evidence="1">
    <location>
        <begin position="61"/>
        <end position="74"/>
    </location>
</feature>